<keyword evidence="2" id="KW-0808">Transferase</keyword>
<dbReference type="GO" id="GO:0016747">
    <property type="term" value="F:acyltransferase activity, transferring groups other than amino-acyl groups"/>
    <property type="evidence" value="ECO:0007669"/>
    <property type="project" value="InterPro"/>
</dbReference>
<dbReference type="OrthoDB" id="8479334at2"/>
<dbReference type="CDD" id="cd04301">
    <property type="entry name" value="NAT_SF"/>
    <property type="match status" value="1"/>
</dbReference>
<reference evidence="2 3" key="1">
    <citation type="journal article" date="2013" name="Environ. Microbiol.">
        <title>Complete genome, catabolic sub-proteomes and key-metabolites of Desulfobacula toluolica Tol2, a marine, aromatic compound-degrading, sulfate-reducing bacterium.</title>
        <authorList>
            <person name="Wohlbrand L."/>
            <person name="Jacob J.H."/>
            <person name="Kube M."/>
            <person name="Mussmann M."/>
            <person name="Jarling R."/>
            <person name="Beck A."/>
            <person name="Amann R."/>
            <person name="Wilkes H."/>
            <person name="Reinhardt R."/>
            <person name="Rabus R."/>
        </authorList>
    </citation>
    <scope>NUCLEOTIDE SEQUENCE [LARGE SCALE GENOMIC DNA]</scope>
    <source>
        <strain evidence="3">DSM 7467 / Tol2</strain>
    </source>
</reference>
<dbReference type="HOGENOM" id="CLU_112329_1_0_7"/>
<dbReference type="Gene3D" id="3.40.630.30">
    <property type="match status" value="1"/>
</dbReference>
<sequence length="164" mass="19002">MIIAQIETIDEIKPIFREYLKYMSRFFKIDNYDLWCKGALKNLQLYLIKEDRHVYLLKKSDVLIGFAMINKHLRFNTKGVAVAEFYIKKGHEKKGYGRKLAEHVFAQLPGNWEVAVTLKNSSALAFWEHVVSSYTHGKFIKKRKPSFSGYGFLFNVSGQSASVL</sequence>
<gene>
    <name evidence="2" type="ordered locus">TOL2_C37460</name>
</gene>
<protein>
    <submittedName>
        <fullName evidence="2">GCN5-related N-acetyltransferase</fullName>
    </submittedName>
</protein>
<feature type="domain" description="N-acetyltransferase" evidence="1">
    <location>
        <begin position="14"/>
        <end position="164"/>
    </location>
</feature>
<accession>K0NSE3</accession>
<dbReference type="SUPFAM" id="SSF55729">
    <property type="entry name" value="Acyl-CoA N-acyltransferases (Nat)"/>
    <property type="match status" value="1"/>
</dbReference>
<dbReference type="InterPro" id="IPR000182">
    <property type="entry name" value="GNAT_dom"/>
</dbReference>
<name>K0NSE3_DESTT</name>
<evidence type="ECO:0000313" key="3">
    <source>
        <dbReference type="Proteomes" id="UP000007347"/>
    </source>
</evidence>
<evidence type="ECO:0000259" key="1">
    <source>
        <dbReference type="PROSITE" id="PS51186"/>
    </source>
</evidence>
<proteinExistence type="predicted"/>
<keyword evidence="3" id="KW-1185">Reference proteome</keyword>
<dbReference type="PROSITE" id="PS51186">
    <property type="entry name" value="GNAT"/>
    <property type="match status" value="1"/>
</dbReference>
<dbReference type="STRING" id="651182.TOL2_C37460"/>
<dbReference type="InterPro" id="IPR016181">
    <property type="entry name" value="Acyl_CoA_acyltransferase"/>
</dbReference>
<dbReference type="RefSeq" id="WP_014959087.1">
    <property type="nucleotide sequence ID" value="NC_018645.1"/>
</dbReference>
<dbReference type="Pfam" id="PF00583">
    <property type="entry name" value="Acetyltransf_1"/>
    <property type="match status" value="1"/>
</dbReference>
<dbReference type="KEGG" id="dto:TOL2_C37460"/>
<dbReference type="EMBL" id="FO203503">
    <property type="protein sequence ID" value="CCK81902.1"/>
    <property type="molecule type" value="Genomic_DNA"/>
</dbReference>
<dbReference type="Proteomes" id="UP000007347">
    <property type="component" value="Chromosome"/>
</dbReference>
<dbReference type="AlphaFoldDB" id="K0NSE3"/>
<organism evidence="2 3">
    <name type="scientific">Desulfobacula toluolica (strain DSM 7467 / Tol2)</name>
    <dbReference type="NCBI Taxonomy" id="651182"/>
    <lineage>
        <taxon>Bacteria</taxon>
        <taxon>Pseudomonadati</taxon>
        <taxon>Thermodesulfobacteriota</taxon>
        <taxon>Desulfobacteria</taxon>
        <taxon>Desulfobacterales</taxon>
        <taxon>Desulfobacteraceae</taxon>
        <taxon>Desulfobacula</taxon>
    </lineage>
</organism>
<evidence type="ECO:0000313" key="2">
    <source>
        <dbReference type="EMBL" id="CCK81902.1"/>
    </source>
</evidence>